<sequence length="114" mass="12812">MENFLVDAKMNFMKKVTLLLGVSMLMLVIFSDTIGVSAGSCSISFTLCPDPQRKCISFSQFEGGYQCVPNCDECKKILGNNYFVWHALVATLKLRKGDAFTLWMWTQCKTYAAT</sequence>
<protein>
    <submittedName>
        <fullName evidence="1">Uncharacterized protein</fullName>
    </submittedName>
</protein>
<evidence type="ECO:0000313" key="1">
    <source>
        <dbReference type="EMBL" id="KAJ6641831.1"/>
    </source>
</evidence>
<name>A0A9Q0N2D5_9DIPT</name>
<dbReference type="Proteomes" id="UP001151699">
    <property type="component" value="Chromosome B"/>
</dbReference>
<dbReference type="AlphaFoldDB" id="A0A9Q0N2D5"/>
<accession>A0A9Q0N2D5</accession>
<dbReference type="EMBL" id="WJQU01000002">
    <property type="protein sequence ID" value="KAJ6641831.1"/>
    <property type="molecule type" value="Genomic_DNA"/>
</dbReference>
<gene>
    <name evidence="1" type="ORF">Bhyg_06776</name>
</gene>
<reference evidence="1" key="1">
    <citation type="submission" date="2022-07" db="EMBL/GenBank/DDBJ databases">
        <authorList>
            <person name="Trinca V."/>
            <person name="Uliana J.V.C."/>
            <person name="Torres T.T."/>
            <person name="Ward R.J."/>
            <person name="Monesi N."/>
        </authorList>
    </citation>
    <scope>NUCLEOTIDE SEQUENCE</scope>
    <source>
        <strain evidence="1">HSMRA1968</strain>
        <tissue evidence="1">Whole embryos</tissue>
    </source>
</reference>
<proteinExistence type="predicted"/>
<comment type="caution">
    <text evidence="1">The sequence shown here is derived from an EMBL/GenBank/DDBJ whole genome shotgun (WGS) entry which is preliminary data.</text>
</comment>
<keyword evidence="2" id="KW-1185">Reference proteome</keyword>
<evidence type="ECO:0000313" key="2">
    <source>
        <dbReference type="Proteomes" id="UP001151699"/>
    </source>
</evidence>
<organism evidence="1 2">
    <name type="scientific">Pseudolycoriella hygida</name>
    <dbReference type="NCBI Taxonomy" id="35572"/>
    <lineage>
        <taxon>Eukaryota</taxon>
        <taxon>Metazoa</taxon>
        <taxon>Ecdysozoa</taxon>
        <taxon>Arthropoda</taxon>
        <taxon>Hexapoda</taxon>
        <taxon>Insecta</taxon>
        <taxon>Pterygota</taxon>
        <taxon>Neoptera</taxon>
        <taxon>Endopterygota</taxon>
        <taxon>Diptera</taxon>
        <taxon>Nematocera</taxon>
        <taxon>Sciaroidea</taxon>
        <taxon>Sciaridae</taxon>
        <taxon>Pseudolycoriella</taxon>
    </lineage>
</organism>